<dbReference type="GO" id="GO:0005524">
    <property type="term" value="F:ATP binding"/>
    <property type="evidence" value="ECO:0007669"/>
    <property type="project" value="UniProtKB-KW"/>
</dbReference>
<dbReference type="GO" id="GO:0051707">
    <property type="term" value="P:response to other organism"/>
    <property type="evidence" value="ECO:0007669"/>
    <property type="project" value="UniProtKB-ARBA"/>
</dbReference>
<dbReference type="InterPro" id="IPR042197">
    <property type="entry name" value="Apaf_helical"/>
</dbReference>
<dbReference type="EMBL" id="OZ034817">
    <property type="protein sequence ID" value="CAL1385843.1"/>
    <property type="molecule type" value="Genomic_DNA"/>
</dbReference>
<dbReference type="PANTHER" id="PTHR36766">
    <property type="entry name" value="PLANT BROAD-SPECTRUM MILDEW RESISTANCE PROTEIN RPW8"/>
    <property type="match status" value="1"/>
</dbReference>
<dbReference type="PROSITE" id="PS51450">
    <property type="entry name" value="LRR"/>
    <property type="match status" value="1"/>
</dbReference>
<dbReference type="InterPro" id="IPR056789">
    <property type="entry name" value="LRR_R13L1-DRL21"/>
</dbReference>
<dbReference type="Gene3D" id="1.20.5.4130">
    <property type="match status" value="1"/>
</dbReference>
<dbReference type="InterPro" id="IPR036388">
    <property type="entry name" value="WH-like_DNA-bd_sf"/>
</dbReference>
<dbReference type="Gene3D" id="3.80.10.10">
    <property type="entry name" value="Ribonuclease Inhibitor"/>
    <property type="match status" value="1"/>
</dbReference>
<dbReference type="PRINTS" id="PR00364">
    <property type="entry name" value="DISEASERSIST"/>
</dbReference>
<gene>
    <name evidence="10" type="ORF">LTRI10_LOCUS26950</name>
</gene>
<dbReference type="InterPro" id="IPR041118">
    <property type="entry name" value="Rx_N"/>
</dbReference>
<dbReference type="InterPro" id="IPR032675">
    <property type="entry name" value="LRR_dom_sf"/>
</dbReference>
<feature type="domain" description="Disease resistance protein winged helix" evidence="8">
    <location>
        <begin position="451"/>
        <end position="524"/>
    </location>
</feature>
<dbReference type="InterPro" id="IPR002182">
    <property type="entry name" value="NB-ARC"/>
</dbReference>
<feature type="domain" description="R13L1/DRL21-like LRR repeat region" evidence="9">
    <location>
        <begin position="722"/>
        <end position="847"/>
    </location>
</feature>
<dbReference type="GO" id="GO:0006952">
    <property type="term" value="P:defense response"/>
    <property type="evidence" value="ECO:0007669"/>
    <property type="project" value="UniProtKB-KW"/>
</dbReference>
<dbReference type="AlphaFoldDB" id="A0AAV2EJK9"/>
<evidence type="ECO:0000256" key="4">
    <source>
        <dbReference type="ARBA" id="ARBA00022821"/>
    </source>
</evidence>
<dbReference type="InterPro" id="IPR058922">
    <property type="entry name" value="WHD_DRP"/>
</dbReference>
<feature type="domain" description="NB-ARC" evidence="6">
    <location>
        <begin position="194"/>
        <end position="365"/>
    </location>
</feature>
<feature type="domain" description="Disease resistance N-terminal" evidence="7">
    <location>
        <begin position="4"/>
        <end position="91"/>
    </location>
</feature>
<keyword evidence="5" id="KW-0067">ATP-binding</keyword>
<evidence type="ECO:0000259" key="9">
    <source>
        <dbReference type="Pfam" id="PF25019"/>
    </source>
</evidence>
<dbReference type="Pfam" id="PF18052">
    <property type="entry name" value="Rx_N"/>
    <property type="match status" value="1"/>
</dbReference>
<evidence type="ECO:0000256" key="3">
    <source>
        <dbReference type="ARBA" id="ARBA00022741"/>
    </source>
</evidence>
<dbReference type="Pfam" id="PF00931">
    <property type="entry name" value="NB-ARC"/>
    <property type="match status" value="1"/>
</dbReference>
<keyword evidence="4" id="KW-0611">Plant defense</keyword>
<dbReference type="Gene3D" id="3.40.50.300">
    <property type="entry name" value="P-loop containing nucleotide triphosphate hydrolases"/>
    <property type="match status" value="1"/>
</dbReference>
<dbReference type="Pfam" id="PF25019">
    <property type="entry name" value="LRR_R13L1-DRL21"/>
    <property type="match status" value="1"/>
</dbReference>
<dbReference type="Gene3D" id="1.10.10.10">
    <property type="entry name" value="Winged helix-like DNA-binding domain superfamily/Winged helix DNA-binding domain"/>
    <property type="match status" value="1"/>
</dbReference>
<evidence type="ECO:0000256" key="5">
    <source>
        <dbReference type="ARBA" id="ARBA00022840"/>
    </source>
</evidence>
<evidence type="ECO:0000313" key="11">
    <source>
        <dbReference type="Proteomes" id="UP001497516"/>
    </source>
</evidence>
<protein>
    <submittedName>
        <fullName evidence="10">Uncharacterized protein</fullName>
    </submittedName>
</protein>
<keyword evidence="1" id="KW-0433">Leucine-rich repeat</keyword>
<evidence type="ECO:0000256" key="2">
    <source>
        <dbReference type="ARBA" id="ARBA00022737"/>
    </source>
</evidence>
<dbReference type="Pfam" id="PF23559">
    <property type="entry name" value="WHD_DRP"/>
    <property type="match status" value="1"/>
</dbReference>
<evidence type="ECO:0000259" key="8">
    <source>
        <dbReference type="Pfam" id="PF23559"/>
    </source>
</evidence>
<keyword evidence="3" id="KW-0547">Nucleotide-binding</keyword>
<organism evidence="10 11">
    <name type="scientific">Linum trigynum</name>
    <dbReference type="NCBI Taxonomy" id="586398"/>
    <lineage>
        <taxon>Eukaryota</taxon>
        <taxon>Viridiplantae</taxon>
        <taxon>Streptophyta</taxon>
        <taxon>Embryophyta</taxon>
        <taxon>Tracheophyta</taxon>
        <taxon>Spermatophyta</taxon>
        <taxon>Magnoliopsida</taxon>
        <taxon>eudicotyledons</taxon>
        <taxon>Gunneridae</taxon>
        <taxon>Pentapetalae</taxon>
        <taxon>rosids</taxon>
        <taxon>fabids</taxon>
        <taxon>Malpighiales</taxon>
        <taxon>Linaceae</taxon>
        <taxon>Linum</taxon>
    </lineage>
</organism>
<dbReference type="Proteomes" id="UP001497516">
    <property type="component" value="Chromosome 4"/>
</dbReference>
<dbReference type="InterPro" id="IPR001611">
    <property type="entry name" value="Leu-rich_rpt"/>
</dbReference>
<evidence type="ECO:0000256" key="1">
    <source>
        <dbReference type="ARBA" id="ARBA00022614"/>
    </source>
</evidence>
<evidence type="ECO:0000259" key="6">
    <source>
        <dbReference type="Pfam" id="PF00931"/>
    </source>
</evidence>
<dbReference type="GO" id="GO:0043531">
    <property type="term" value="F:ADP binding"/>
    <property type="evidence" value="ECO:0007669"/>
    <property type="project" value="InterPro"/>
</dbReference>
<dbReference type="FunFam" id="1.10.10.10:FF:000322">
    <property type="entry name" value="Probable disease resistance protein At1g63360"/>
    <property type="match status" value="1"/>
</dbReference>
<proteinExistence type="predicted"/>
<dbReference type="SUPFAM" id="SSF52540">
    <property type="entry name" value="P-loop containing nucleoside triphosphate hydrolases"/>
    <property type="match status" value="1"/>
</dbReference>
<keyword evidence="11" id="KW-1185">Reference proteome</keyword>
<dbReference type="FunFam" id="3.40.50.300:FF:001091">
    <property type="entry name" value="Probable disease resistance protein At1g61300"/>
    <property type="match status" value="1"/>
</dbReference>
<dbReference type="PANTHER" id="PTHR36766:SF45">
    <property type="entry name" value="NB-ARC DOMAIN-CONTAINING PROTEIN"/>
    <property type="match status" value="1"/>
</dbReference>
<name>A0AAV2EJK9_9ROSI</name>
<dbReference type="InterPro" id="IPR027417">
    <property type="entry name" value="P-loop_NTPase"/>
</dbReference>
<reference evidence="10 11" key="1">
    <citation type="submission" date="2024-04" db="EMBL/GenBank/DDBJ databases">
        <authorList>
            <person name="Fracassetti M."/>
        </authorList>
    </citation>
    <scope>NUCLEOTIDE SEQUENCE [LARGE SCALE GENOMIC DNA]</scope>
</reference>
<dbReference type="Gene3D" id="1.10.8.430">
    <property type="entry name" value="Helical domain of apoptotic protease-activating factors"/>
    <property type="match status" value="1"/>
</dbReference>
<accession>A0AAV2EJK9</accession>
<dbReference type="SUPFAM" id="SSF52058">
    <property type="entry name" value="L domain-like"/>
    <property type="match status" value="1"/>
</dbReference>
<sequence length="1003" mass="114144">MAAIVSHVLSQLGSIVTEELKQRGRLVLGAEKDVKKLTSTFTAIEALLLDAEERQLKSESIRDWLKKLKDVSYEIDDVLDEWRTEILKLQLEGDDDVVVGGDRHVRYGCLELKLLQISDVLKRVCPFLPTYCFSPDEIGLRYDIASRIKCLYDRLDDIDKEKYLHNFTPKESPSYSSLQTSPNVDFSEVKGREEELKILQHKLLDNGSDHPRVRSISIQGPGGFGKTTLAKMLYNDNAVKAHFDKRVWICVSNNFDQTTVAKAILESFNQSTLGSTLSRMWEEINAHTKDTKFLLVLDDVWEDSQSKWGELISSVSQGLPGSKMLVTTRKEEVSRVFRCMDDDILLIQKMPEDACRAIFTQIAFSGWRAEEKECVEDLCQRAVEKCYGSPLAAKVLGGVLRFKRSKRDWIQLLRSGMWEMKEGKEEVLAPLALSYYDLPPVVRQCFQLCAVFPQDYKMRKDELIKLWMSQGFLKPTLNQDVEAVGEEYFHMLVMRSFFHDLEKEGQLWGEVKTFCKMHDLVHDFSRLTSNNECISFLKQDTNSALLSINNDVRHLMIQDSSSEEINKLIASISCSRLSSTKGNDYLRSFIVRRGGGIERDVYPHLRVTRSLVLYGCDLKEIPSTISHLIHLRHLDLSGNINLRELPEEICELYNLETLLLIYNRNLKMLPSGMGNKLVNLKHLENYLVSAVLPESMTRLANSLKTLHQFNVDRDEEEGGTNIGDLECMNRIQGSLTIKGLGKVKNCEEVKRAQLSRKESLACLRLEFGSFEQEASRKEEQVLEAISPSSTSLEQLCVRSYSGGSIFPSWLMSLSSLTSLEFSRCSQVEHLPFLGALPCLENLYLIDMDKVNKVGLEFLLGMSTNSKGDIPAFPKLTRLRFSMMKNWKVWDLDGEGGMISSTTAVVMPRLRSLELTWCAKLDKVPDVLLRKTTLERLDLTQSGGLGGYRFDSKDPKMVPNEVWDKISHISTIILDYTDIRETFKNEIESMSGIGCSCSKHEQEA</sequence>
<keyword evidence="2" id="KW-0677">Repeat</keyword>
<evidence type="ECO:0000313" key="10">
    <source>
        <dbReference type="EMBL" id="CAL1385843.1"/>
    </source>
</evidence>
<evidence type="ECO:0000259" key="7">
    <source>
        <dbReference type="Pfam" id="PF18052"/>
    </source>
</evidence>